<evidence type="ECO:0000259" key="1">
    <source>
        <dbReference type="Pfam" id="PF02589"/>
    </source>
</evidence>
<evidence type="ECO:0000313" key="2">
    <source>
        <dbReference type="EMBL" id="WAC12855.1"/>
    </source>
</evidence>
<evidence type="ECO:0000313" key="3">
    <source>
        <dbReference type="Proteomes" id="UP001164653"/>
    </source>
</evidence>
<dbReference type="PANTHER" id="PTHR43682:SF1">
    <property type="entry name" value="LACTATE UTILIZATION PROTEIN C"/>
    <property type="match status" value="1"/>
</dbReference>
<dbReference type="InterPro" id="IPR037171">
    <property type="entry name" value="NagB/RpiA_transferase-like"/>
</dbReference>
<dbReference type="AlphaFoldDB" id="A0A9E8SKT7"/>
<feature type="domain" description="LUD" evidence="1">
    <location>
        <begin position="96"/>
        <end position="192"/>
    </location>
</feature>
<accession>A0A9E8SKT7</accession>
<dbReference type="RefSeq" id="WP_244823552.1">
    <property type="nucleotide sequence ID" value="NZ_CP112998.1"/>
</dbReference>
<dbReference type="KEGG" id="dpf:ON006_02590"/>
<reference evidence="2" key="1">
    <citation type="submission" date="2022-11" db="EMBL/GenBank/DDBJ databases">
        <title>Dyadobacter pollutisoli sp. nov., isolated from plastic dumped soil.</title>
        <authorList>
            <person name="Kim J.M."/>
            <person name="Kim K.R."/>
            <person name="Lee J.K."/>
            <person name="Hao L."/>
            <person name="Jeon C.O."/>
        </authorList>
    </citation>
    <scope>NUCLEOTIDE SEQUENCE</scope>
    <source>
        <strain evidence="2">U1</strain>
    </source>
</reference>
<proteinExistence type="predicted"/>
<protein>
    <submittedName>
        <fullName evidence="2">LUD domain-containing protein</fullName>
    </submittedName>
</protein>
<dbReference type="SUPFAM" id="SSF100950">
    <property type="entry name" value="NagB/RpiA/CoA transferase-like"/>
    <property type="match status" value="1"/>
</dbReference>
<keyword evidence="3" id="KW-1185">Reference proteome</keyword>
<name>A0A9E8SKT7_9BACT</name>
<dbReference type="Gene3D" id="3.40.50.10420">
    <property type="entry name" value="NagB/RpiA/CoA transferase-like"/>
    <property type="match status" value="1"/>
</dbReference>
<dbReference type="InterPro" id="IPR024185">
    <property type="entry name" value="FTHF_cligase-like_sf"/>
</dbReference>
<dbReference type="PANTHER" id="PTHR43682">
    <property type="entry name" value="LACTATE UTILIZATION PROTEIN C"/>
    <property type="match status" value="1"/>
</dbReference>
<dbReference type="Proteomes" id="UP001164653">
    <property type="component" value="Chromosome"/>
</dbReference>
<organism evidence="2 3">
    <name type="scientific">Dyadobacter pollutisoli</name>
    <dbReference type="NCBI Taxonomy" id="2910158"/>
    <lineage>
        <taxon>Bacteria</taxon>
        <taxon>Pseudomonadati</taxon>
        <taxon>Bacteroidota</taxon>
        <taxon>Cytophagia</taxon>
        <taxon>Cytophagales</taxon>
        <taxon>Spirosomataceae</taxon>
        <taxon>Dyadobacter</taxon>
    </lineage>
</organism>
<sequence length="196" mass="21859">MTSREKILQQIKLNKPSEMALPSNFRFDSNFENTESKFIETLTAIYTEVIVVKNKEALLAKAAELYGAVVNRATTIPELGGWADFSLNVSDPHELEMIEIAILQAEFGVAENGAVWISDKYLSHRVLPFITQNLAFVIPRKALVNNMHDAYERLLDTTGWGCFIAGPSKTADIEQSLVIGAHGARSMVIFLIEEEE</sequence>
<gene>
    <name evidence="2" type="ORF">ON006_02590</name>
</gene>
<dbReference type="EMBL" id="CP112998">
    <property type="protein sequence ID" value="WAC12855.1"/>
    <property type="molecule type" value="Genomic_DNA"/>
</dbReference>
<dbReference type="InterPro" id="IPR003741">
    <property type="entry name" value="LUD_dom"/>
</dbReference>
<dbReference type="Pfam" id="PF02589">
    <property type="entry name" value="LUD_dom"/>
    <property type="match status" value="1"/>
</dbReference>